<reference evidence="4" key="1">
    <citation type="submission" date="2014-11" db="EMBL/GenBank/DDBJ databases">
        <authorList>
            <person name="Otto D Thomas"/>
            <person name="Naeem Raeece"/>
        </authorList>
    </citation>
    <scope>NUCLEOTIDE SEQUENCE</scope>
</reference>
<evidence type="ECO:0000313" key="4">
    <source>
        <dbReference type="EMBL" id="CEM36430.1"/>
    </source>
</evidence>
<feature type="domain" description="PI3K/PI4K catalytic" evidence="3">
    <location>
        <begin position="1"/>
        <end position="78"/>
    </location>
</feature>
<dbReference type="GO" id="GO:0048015">
    <property type="term" value="P:phosphatidylinositol-mediated signaling"/>
    <property type="evidence" value="ECO:0007669"/>
    <property type="project" value="TreeGrafter"/>
</dbReference>
<accession>A0A0G4GZI4</accession>
<dbReference type="InterPro" id="IPR011009">
    <property type="entry name" value="Kinase-like_dom_sf"/>
</dbReference>
<dbReference type="VEuPathDB" id="CryptoDB:Cvel_5440"/>
<dbReference type="InterPro" id="IPR036940">
    <property type="entry name" value="PI3/4_kinase_cat_sf"/>
</dbReference>
<protein>
    <recommendedName>
        <fullName evidence="3">PI3K/PI4K catalytic domain-containing protein</fullName>
    </recommendedName>
</protein>
<dbReference type="Gene3D" id="1.10.1070.11">
    <property type="entry name" value="Phosphatidylinositol 3-/4-kinase, catalytic domain"/>
    <property type="match status" value="1"/>
</dbReference>
<dbReference type="PANTHER" id="PTHR10048:SF14">
    <property type="entry name" value="LD28067P"/>
    <property type="match status" value="1"/>
</dbReference>
<dbReference type="InterPro" id="IPR000403">
    <property type="entry name" value="PI3/4_kinase_cat_dom"/>
</dbReference>
<dbReference type="GO" id="GO:0005886">
    <property type="term" value="C:plasma membrane"/>
    <property type="evidence" value="ECO:0007669"/>
    <property type="project" value="TreeGrafter"/>
</dbReference>
<evidence type="ECO:0000256" key="2">
    <source>
        <dbReference type="ARBA" id="ARBA00022777"/>
    </source>
</evidence>
<dbReference type="InterPro" id="IPR015433">
    <property type="entry name" value="PI3/4_kinase"/>
</dbReference>
<dbReference type="GO" id="GO:0016477">
    <property type="term" value="P:cell migration"/>
    <property type="evidence" value="ECO:0007669"/>
    <property type="project" value="TreeGrafter"/>
</dbReference>
<dbReference type="PROSITE" id="PS50290">
    <property type="entry name" value="PI3_4_KINASE_3"/>
    <property type="match status" value="1"/>
</dbReference>
<dbReference type="GO" id="GO:0016303">
    <property type="term" value="F:1-phosphatidylinositol-3-kinase activity"/>
    <property type="evidence" value="ECO:0007669"/>
    <property type="project" value="TreeGrafter"/>
</dbReference>
<dbReference type="GO" id="GO:0005737">
    <property type="term" value="C:cytoplasm"/>
    <property type="evidence" value="ECO:0007669"/>
    <property type="project" value="TreeGrafter"/>
</dbReference>
<dbReference type="SUPFAM" id="SSF56112">
    <property type="entry name" value="Protein kinase-like (PK-like)"/>
    <property type="match status" value="1"/>
</dbReference>
<dbReference type="EMBL" id="CDMZ01001702">
    <property type="protein sequence ID" value="CEM36430.1"/>
    <property type="molecule type" value="Genomic_DNA"/>
</dbReference>
<dbReference type="GO" id="GO:0043491">
    <property type="term" value="P:phosphatidylinositol 3-kinase/protein kinase B signal transduction"/>
    <property type="evidence" value="ECO:0007669"/>
    <property type="project" value="TreeGrafter"/>
</dbReference>
<dbReference type="GO" id="GO:0005942">
    <property type="term" value="C:phosphatidylinositol 3-kinase complex"/>
    <property type="evidence" value="ECO:0007669"/>
    <property type="project" value="TreeGrafter"/>
</dbReference>
<dbReference type="GO" id="GO:0035005">
    <property type="term" value="F:1-phosphatidylinositol-4-phosphate 3-kinase activity"/>
    <property type="evidence" value="ECO:0007669"/>
    <property type="project" value="TreeGrafter"/>
</dbReference>
<dbReference type="PANTHER" id="PTHR10048">
    <property type="entry name" value="PHOSPHATIDYLINOSITOL KINASE"/>
    <property type="match status" value="1"/>
</dbReference>
<evidence type="ECO:0000259" key="3">
    <source>
        <dbReference type="PROSITE" id="PS50290"/>
    </source>
</evidence>
<sequence length="91" mass="10572">SLQFQQFVEFCCSAYNVLRGYGWQLIQLFMIMVAAEMPELTSPKDLVYLREMLSLDLTEAEARAKFEAEIKNSLETTSRRVDNFFHNIKVG</sequence>
<gene>
    <name evidence="4" type="ORF">Cvel_5440</name>
</gene>
<feature type="non-terminal residue" evidence="4">
    <location>
        <position position="1"/>
    </location>
</feature>
<dbReference type="AlphaFoldDB" id="A0A0G4GZI4"/>
<keyword evidence="2" id="KW-0418">Kinase</keyword>
<name>A0A0G4GZI4_9ALVE</name>
<keyword evidence="1" id="KW-0808">Transferase</keyword>
<organism evidence="4">
    <name type="scientific">Chromera velia CCMP2878</name>
    <dbReference type="NCBI Taxonomy" id="1169474"/>
    <lineage>
        <taxon>Eukaryota</taxon>
        <taxon>Sar</taxon>
        <taxon>Alveolata</taxon>
        <taxon>Colpodellida</taxon>
        <taxon>Chromeraceae</taxon>
        <taxon>Chromera</taxon>
    </lineage>
</organism>
<proteinExistence type="predicted"/>
<evidence type="ECO:0000256" key="1">
    <source>
        <dbReference type="ARBA" id="ARBA00022679"/>
    </source>
</evidence>